<dbReference type="InterPro" id="IPR027417">
    <property type="entry name" value="P-loop_NTPase"/>
</dbReference>
<evidence type="ECO:0000313" key="3">
    <source>
        <dbReference type="EMBL" id="KYQ94066.1"/>
    </source>
</evidence>
<dbReference type="PANTHER" id="PTHR11566:SF169">
    <property type="entry name" value="DYNAMIN-LIKE PROTEIN C"/>
    <property type="match status" value="1"/>
</dbReference>
<dbReference type="Proteomes" id="UP000076078">
    <property type="component" value="Unassembled WGS sequence"/>
</dbReference>
<dbReference type="STRING" id="361077.A0A151ZJD3"/>
<dbReference type="Gene3D" id="3.40.50.300">
    <property type="entry name" value="P-loop containing nucleotide triphosphate hydrolases"/>
    <property type="match status" value="1"/>
</dbReference>
<dbReference type="Pfam" id="PF00350">
    <property type="entry name" value="Dynamin_N"/>
    <property type="match status" value="1"/>
</dbReference>
<dbReference type="OrthoDB" id="5061070at2759"/>
<evidence type="ECO:0000259" key="2">
    <source>
        <dbReference type="PROSITE" id="PS51718"/>
    </source>
</evidence>
<feature type="compositionally biased region" description="Basic and acidic residues" evidence="1">
    <location>
        <begin position="101"/>
        <end position="110"/>
    </location>
</feature>
<name>A0A151ZJD3_TIELA</name>
<evidence type="ECO:0000313" key="4">
    <source>
        <dbReference type="Proteomes" id="UP000076078"/>
    </source>
</evidence>
<dbReference type="GO" id="GO:0016020">
    <property type="term" value="C:membrane"/>
    <property type="evidence" value="ECO:0007669"/>
    <property type="project" value="TreeGrafter"/>
</dbReference>
<dbReference type="PRINTS" id="PR00195">
    <property type="entry name" value="DYNAMIN"/>
</dbReference>
<dbReference type="AlphaFoldDB" id="A0A151ZJD3"/>
<dbReference type="GO" id="GO:0003924">
    <property type="term" value="F:GTPase activity"/>
    <property type="evidence" value="ECO:0007669"/>
    <property type="project" value="InterPro"/>
</dbReference>
<organism evidence="3 4">
    <name type="scientific">Tieghemostelium lacteum</name>
    <name type="common">Slime mold</name>
    <name type="synonym">Dictyostelium lacteum</name>
    <dbReference type="NCBI Taxonomy" id="361077"/>
    <lineage>
        <taxon>Eukaryota</taxon>
        <taxon>Amoebozoa</taxon>
        <taxon>Evosea</taxon>
        <taxon>Eumycetozoa</taxon>
        <taxon>Dictyostelia</taxon>
        <taxon>Dictyosteliales</taxon>
        <taxon>Raperosteliaceae</taxon>
        <taxon>Tieghemostelium</taxon>
    </lineage>
</organism>
<feature type="compositionally biased region" description="Low complexity" evidence="1">
    <location>
        <begin position="221"/>
        <end position="242"/>
    </location>
</feature>
<dbReference type="InterPro" id="IPR022812">
    <property type="entry name" value="Dynamin"/>
</dbReference>
<dbReference type="PROSITE" id="PS51718">
    <property type="entry name" value="G_DYNAMIN_2"/>
    <property type="match status" value="1"/>
</dbReference>
<feature type="region of interest" description="Disordered" evidence="1">
    <location>
        <begin position="86"/>
        <end position="110"/>
    </location>
</feature>
<evidence type="ECO:0000256" key="1">
    <source>
        <dbReference type="SAM" id="MobiDB-lite"/>
    </source>
</evidence>
<keyword evidence="4" id="KW-1185">Reference proteome</keyword>
<dbReference type="GO" id="GO:0005874">
    <property type="term" value="C:microtubule"/>
    <property type="evidence" value="ECO:0007669"/>
    <property type="project" value="TreeGrafter"/>
</dbReference>
<dbReference type="GO" id="GO:0008017">
    <property type="term" value="F:microtubule binding"/>
    <property type="evidence" value="ECO:0007669"/>
    <property type="project" value="TreeGrafter"/>
</dbReference>
<gene>
    <name evidence="3" type="ORF">DLAC_04341</name>
</gene>
<feature type="domain" description="Dynamin-type G" evidence="2">
    <location>
        <begin position="152"/>
        <end position="469"/>
    </location>
</feature>
<comment type="caution">
    <text evidence="3">The sequence shown here is derived from an EMBL/GenBank/DDBJ whole genome shotgun (WGS) entry which is preliminary data.</text>
</comment>
<proteinExistence type="predicted"/>
<dbReference type="SMART" id="SM00053">
    <property type="entry name" value="DYNc"/>
    <property type="match status" value="1"/>
</dbReference>
<sequence length="861" mass="99760">MSQNSLVTPVDIEMNQPINNIRSSNSGSSTLPLPLNFGSAGTSNSSTINGNHPLVNTSSLNLSPQTSHQLNKAQLAIAEAMALKMHEEEKKKRDEKKRRRDHEEQWSKQVRNKLDHEKKLIEEMDSKSYHLNQELYSLFNDLQTISHEHNISFDTPELVVVGMQSDGKSSFVESLLGFQFNIVESNIGTRRPLIIQMINNPDKVEPSCRFKKEHYFPLVPSSSHSNSNNNNNSEYGSSQNSSIQNTLYSGTDQDKWEEYETPVDELTEEIVRRTNERAGRSGDRVSSVPIFLRVEFANCSNCSIFDLPGLRKGGDDRLKHEILDMVKKLIEPKNRIIICLEQSTVEHVNSTSRPFVKKIDPDFSRTILINTKFDNRVKELRTRESAHKYLEGEGIIQQKKPFFISLPLKRNLDPHRFKDAIKECFLDDLRKLHEVNFDENRFQGQVGIYKVKNYIETLLQEKYQQNLLPSMLSLESICRKTESDIARVKKELEENNIQSLKGKVLKFVQNFNNQIERLLEGSVVGEPDEFGQTLDMEKESCGVQPWPNFNFDFNIQNSSYSLYGGAQYERLLNEFEYVIHSKEFPETSINEVASAIGVSKSHNSPIYEIAATNIFQIKSKKILLPLIDIVLQRTSYVMKRLYDISVTILKKDESESSHTVALYEHFLSELKSKYFSFIEEIEQECKSRLKDDFEMFTKIVDWNLLSGLTEIKPYNYLKVTPEETKQRVQSIMEGKHDSLDDLLSRSRTIDEDTYHKVCMIAGRLFSGIRFFFSKLIRNKLNAFFLDPIFQKLGGIMIDHFTQLSDKTYEEMFQLGIKELHSMLQKLEYQLIDCKKNRDKFKDVYNKLKNQQQQQHPMNIDI</sequence>
<dbReference type="EMBL" id="LODT01000022">
    <property type="protein sequence ID" value="KYQ94066.1"/>
    <property type="molecule type" value="Genomic_DNA"/>
</dbReference>
<dbReference type="InParanoid" id="A0A151ZJD3"/>
<dbReference type="FunCoup" id="A0A151ZJD3">
    <property type="interactions" value="1"/>
</dbReference>
<dbReference type="InterPro" id="IPR030381">
    <property type="entry name" value="G_DYNAMIN_dom"/>
</dbReference>
<dbReference type="SUPFAM" id="SSF52540">
    <property type="entry name" value="P-loop containing nucleoside triphosphate hydrolases"/>
    <property type="match status" value="1"/>
</dbReference>
<dbReference type="InterPro" id="IPR045063">
    <property type="entry name" value="Dynamin_N"/>
</dbReference>
<feature type="region of interest" description="Disordered" evidence="1">
    <location>
        <begin position="220"/>
        <end position="247"/>
    </location>
</feature>
<dbReference type="OMA" id="MALKMHE"/>
<dbReference type="PANTHER" id="PTHR11566">
    <property type="entry name" value="DYNAMIN"/>
    <property type="match status" value="1"/>
</dbReference>
<dbReference type="InterPro" id="IPR001401">
    <property type="entry name" value="Dynamin_GTPase"/>
</dbReference>
<accession>A0A151ZJD3</accession>
<protein>
    <submittedName>
        <fullName evidence="3">Dynamin like protein</fullName>
    </submittedName>
</protein>
<reference evidence="3 4" key="1">
    <citation type="submission" date="2015-12" db="EMBL/GenBank/DDBJ databases">
        <title>Dictyostelia acquired genes for synthesis and detection of signals that induce cell-type specialization by lateral gene transfer from prokaryotes.</title>
        <authorList>
            <person name="Gloeckner G."/>
            <person name="Schaap P."/>
        </authorList>
    </citation>
    <scope>NUCLEOTIDE SEQUENCE [LARGE SCALE GENOMIC DNA]</scope>
    <source>
        <strain evidence="3 4">TK</strain>
    </source>
</reference>
<dbReference type="GO" id="GO:0005525">
    <property type="term" value="F:GTP binding"/>
    <property type="evidence" value="ECO:0007669"/>
    <property type="project" value="InterPro"/>
</dbReference>
<dbReference type="GO" id="GO:0005737">
    <property type="term" value="C:cytoplasm"/>
    <property type="evidence" value="ECO:0007669"/>
    <property type="project" value="TreeGrafter"/>
</dbReference>